<protein>
    <submittedName>
        <fullName evidence="1">AbiV family abortive infection protein</fullName>
    </submittedName>
</protein>
<dbReference type="InterPro" id="IPR030987">
    <property type="entry name" value="AbiV"/>
</dbReference>
<accession>A0ABU1TPG9</accession>
<comment type="caution">
    <text evidence="1">The sequence shown here is derived from an EMBL/GenBank/DDBJ whole genome shotgun (WGS) entry which is preliminary data.</text>
</comment>
<dbReference type="EMBL" id="JAVDVI010000005">
    <property type="protein sequence ID" value="MDR6967343.1"/>
    <property type="molecule type" value="Genomic_DNA"/>
</dbReference>
<evidence type="ECO:0000313" key="2">
    <source>
        <dbReference type="Proteomes" id="UP001255185"/>
    </source>
</evidence>
<name>A0ABU1TPG9_9FLAO</name>
<dbReference type="RefSeq" id="WP_310025437.1">
    <property type="nucleotide sequence ID" value="NZ_JAVDVI010000005.1"/>
</dbReference>
<sequence>MKLTRQNLFLTIEKSIVNARELHTDAKILMENNRFERSYTCFQFCIEEIGKASLAYQFLLDDDWSKSSRFLNDLRDHKTKTNTAIGIDMLVLKAIENPALKKNILLNSQIQSKNLKHLNDYKNYSLYVSFINGNPYMPSEIITSKILEEIEFYATIRLEIATQFLKIGLQEFDGVLEAHKSMDKEKVIKKMIDEVEKILLT</sequence>
<keyword evidence="2" id="KW-1185">Reference proteome</keyword>
<gene>
    <name evidence="1" type="ORF">J2X31_001354</name>
</gene>
<evidence type="ECO:0000313" key="1">
    <source>
        <dbReference type="EMBL" id="MDR6967343.1"/>
    </source>
</evidence>
<reference evidence="1 2" key="1">
    <citation type="submission" date="2023-07" db="EMBL/GenBank/DDBJ databases">
        <title>Sorghum-associated microbial communities from plants grown in Nebraska, USA.</title>
        <authorList>
            <person name="Schachtman D."/>
        </authorList>
    </citation>
    <scope>NUCLEOTIDE SEQUENCE [LARGE SCALE GENOMIC DNA]</scope>
    <source>
        <strain evidence="1 2">3773</strain>
    </source>
</reference>
<proteinExistence type="predicted"/>
<organism evidence="1 2">
    <name type="scientific">Flavobacterium arsenatis</name>
    <dbReference type="NCBI Taxonomy" id="1484332"/>
    <lineage>
        <taxon>Bacteria</taxon>
        <taxon>Pseudomonadati</taxon>
        <taxon>Bacteroidota</taxon>
        <taxon>Flavobacteriia</taxon>
        <taxon>Flavobacteriales</taxon>
        <taxon>Flavobacteriaceae</taxon>
        <taxon>Flavobacterium</taxon>
    </lineage>
</organism>
<dbReference type="Proteomes" id="UP001255185">
    <property type="component" value="Unassembled WGS sequence"/>
</dbReference>
<dbReference type="Pfam" id="PF18728">
    <property type="entry name" value="HEPN_AbiV"/>
    <property type="match status" value="1"/>
</dbReference>
<dbReference type="NCBIfam" id="TIGR04498">
    <property type="entry name" value="AbiV_defense"/>
    <property type="match status" value="1"/>
</dbReference>